<sequence length="220" mass="25810">MKEQLTLWREAEKKKRWYDPPAKVKVRTEKGICHMHMEFTLGLPPKAAYDVLTNPDNQSYSSIVNDRELLDNISRKIVTNDGTKMVVEAEKDVFWNIRSWSRPIPITLLIEENYKDLSVVYMKKKMLFMKVFDGRYKVEPVYVDSERLCKHKLPKSREEYRKCSSGQGKIASKVTMDQYFQPSSFFNLPPLSWYIRGITIKTTKDLVQDFQITSLAIRGI</sequence>
<keyword evidence="3" id="KW-1185">Reference proteome</keyword>
<dbReference type="Pfam" id="PF02713">
    <property type="entry name" value="DUF220"/>
    <property type="match status" value="1"/>
</dbReference>
<organism evidence="2 3">
    <name type="scientific">Arabis alpina</name>
    <name type="common">Alpine rock-cress</name>
    <dbReference type="NCBI Taxonomy" id="50452"/>
    <lineage>
        <taxon>Eukaryota</taxon>
        <taxon>Viridiplantae</taxon>
        <taxon>Streptophyta</taxon>
        <taxon>Embryophyta</taxon>
        <taxon>Tracheophyta</taxon>
        <taxon>Spermatophyta</taxon>
        <taxon>Magnoliopsida</taxon>
        <taxon>eudicotyledons</taxon>
        <taxon>Gunneridae</taxon>
        <taxon>Pentapetalae</taxon>
        <taxon>rosids</taxon>
        <taxon>malvids</taxon>
        <taxon>Brassicales</taxon>
        <taxon>Brassicaceae</taxon>
        <taxon>Arabideae</taxon>
        <taxon>Arabis</taxon>
    </lineage>
</organism>
<protein>
    <recommendedName>
        <fullName evidence="1">DUF220 domain-containing protein</fullName>
    </recommendedName>
</protein>
<evidence type="ECO:0000313" key="2">
    <source>
        <dbReference type="EMBL" id="KFK44436.1"/>
    </source>
</evidence>
<dbReference type="eggNOG" id="ENOG502QUTS">
    <property type="taxonomic scope" value="Eukaryota"/>
</dbReference>
<dbReference type="PANTHER" id="PTHR31385:SF4">
    <property type="entry name" value="F28C11.15-RELATED"/>
    <property type="match status" value="1"/>
</dbReference>
<evidence type="ECO:0000259" key="1">
    <source>
        <dbReference type="Pfam" id="PF02713"/>
    </source>
</evidence>
<dbReference type="OrthoDB" id="1054309at2759"/>
<gene>
    <name evidence="2" type="ordered locus">AALP_Aa1g256300</name>
</gene>
<feature type="domain" description="DUF220" evidence="1">
    <location>
        <begin position="103"/>
        <end position="173"/>
    </location>
</feature>
<dbReference type="EMBL" id="CM002869">
    <property type="protein sequence ID" value="KFK44436.1"/>
    <property type="molecule type" value="Genomic_DNA"/>
</dbReference>
<dbReference type="InterPro" id="IPR003863">
    <property type="entry name" value="DUF220"/>
</dbReference>
<dbReference type="PANTHER" id="PTHR31385">
    <property type="entry name" value="PUTATIVE (DUF220)-RELATED"/>
    <property type="match status" value="1"/>
</dbReference>
<proteinExistence type="predicted"/>
<dbReference type="Gramene" id="KFK44436">
    <property type="protein sequence ID" value="KFK44436"/>
    <property type="gene ID" value="AALP_AA1G256300"/>
</dbReference>
<accession>A0A087HQN4</accession>
<evidence type="ECO:0000313" key="3">
    <source>
        <dbReference type="Proteomes" id="UP000029120"/>
    </source>
</evidence>
<reference evidence="3" key="1">
    <citation type="journal article" date="2015" name="Nat. Plants">
        <title>Genome expansion of Arabis alpina linked with retrotransposition and reduced symmetric DNA methylation.</title>
        <authorList>
            <person name="Willing E.M."/>
            <person name="Rawat V."/>
            <person name="Mandakova T."/>
            <person name="Maumus F."/>
            <person name="James G.V."/>
            <person name="Nordstroem K.J."/>
            <person name="Becker C."/>
            <person name="Warthmann N."/>
            <person name="Chica C."/>
            <person name="Szarzynska B."/>
            <person name="Zytnicki M."/>
            <person name="Albani M.C."/>
            <person name="Kiefer C."/>
            <person name="Bergonzi S."/>
            <person name="Castaings L."/>
            <person name="Mateos J.L."/>
            <person name="Berns M.C."/>
            <person name="Bujdoso N."/>
            <person name="Piofczyk T."/>
            <person name="de Lorenzo L."/>
            <person name="Barrero-Sicilia C."/>
            <person name="Mateos I."/>
            <person name="Piednoel M."/>
            <person name="Hagmann J."/>
            <person name="Chen-Min-Tao R."/>
            <person name="Iglesias-Fernandez R."/>
            <person name="Schuster S.C."/>
            <person name="Alonso-Blanco C."/>
            <person name="Roudier F."/>
            <person name="Carbonero P."/>
            <person name="Paz-Ares J."/>
            <person name="Davis S.J."/>
            <person name="Pecinka A."/>
            <person name="Quesneville H."/>
            <person name="Colot V."/>
            <person name="Lysak M.A."/>
            <person name="Weigel D."/>
            <person name="Coupland G."/>
            <person name="Schneeberger K."/>
        </authorList>
    </citation>
    <scope>NUCLEOTIDE SEQUENCE [LARGE SCALE GENOMIC DNA]</scope>
    <source>
        <strain evidence="3">cv. Pajares</strain>
    </source>
</reference>
<dbReference type="AlphaFoldDB" id="A0A087HQN4"/>
<name>A0A087HQN4_ARAAL</name>
<dbReference type="Proteomes" id="UP000029120">
    <property type="component" value="Chromosome 1"/>
</dbReference>